<sequence length="276" mass="32089">MTKKILFCLYLLVSFADEQLNHKSQIDAEIENAKKLYENEFNKIMELSKKVNLFSEKRISLYTQLNNIANTKNKVLNAPLKYIMVEQGEKYPHLIVFVPSVVIIFLLNNWAWKNNQKKQNKRDEITIKQSKEETPVTEFKPILLHANNKKADNTISISEATTISLLSKLSRFEKSEKFLKKDLTLTTLSNSLNTNPRYLSEIIKQHKGKNFNNYLNGLRIQYITSKLTDTPVFREYKISYLAEACGFSSREVFSVIFKKEMGVTPSHFISMLKKCK</sequence>
<evidence type="ECO:0000313" key="1">
    <source>
        <dbReference type="EMBL" id="MDR6460503.1"/>
    </source>
</evidence>
<accession>A0ACC6JC44</accession>
<name>A0ACC6JC44_9FLAO</name>
<comment type="caution">
    <text evidence="1">The sequence shown here is derived from an EMBL/GenBank/DDBJ whole genome shotgun (WGS) entry which is preliminary data.</text>
</comment>
<evidence type="ECO:0000313" key="2">
    <source>
        <dbReference type="Proteomes" id="UP001184833"/>
    </source>
</evidence>
<dbReference type="Proteomes" id="UP001184833">
    <property type="component" value="Unassembled WGS sequence"/>
</dbReference>
<organism evidence="1 2">
    <name type="scientific">Chryseobacterium vietnamense</name>
    <dbReference type="NCBI Taxonomy" id="866785"/>
    <lineage>
        <taxon>Bacteria</taxon>
        <taxon>Pseudomonadati</taxon>
        <taxon>Bacteroidota</taxon>
        <taxon>Flavobacteriia</taxon>
        <taxon>Flavobacteriales</taxon>
        <taxon>Weeksellaceae</taxon>
        <taxon>Chryseobacterium group</taxon>
        <taxon>Chryseobacterium</taxon>
    </lineage>
</organism>
<dbReference type="EMBL" id="JAVDQX010000004">
    <property type="protein sequence ID" value="MDR6460503.1"/>
    <property type="molecule type" value="Genomic_DNA"/>
</dbReference>
<proteinExistence type="predicted"/>
<protein>
    <submittedName>
        <fullName evidence="1">YesN/AraC family two-component response regulator</fullName>
    </submittedName>
</protein>
<gene>
    <name evidence="1" type="ORF">J2786_003637</name>
</gene>
<reference evidence="1" key="1">
    <citation type="submission" date="2023-07" db="EMBL/GenBank/DDBJ databases">
        <title>Sorghum-associated microbial communities from plants grown in Nebraska, USA.</title>
        <authorList>
            <person name="Schachtman D."/>
        </authorList>
    </citation>
    <scope>NUCLEOTIDE SEQUENCE</scope>
    <source>
        <strain evidence="1">DS2329</strain>
    </source>
</reference>
<keyword evidence="2" id="KW-1185">Reference proteome</keyword>